<comment type="caution">
    <text evidence="2">The sequence shown here is derived from an EMBL/GenBank/DDBJ whole genome shotgun (WGS) entry which is preliminary data.</text>
</comment>
<dbReference type="AlphaFoldDB" id="A0A0R2QCW9"/>
<dbReference type="Proteomes" id="UP000054212">
    <property type="component" value="Unassembled WGS sequence"/>
</dbReference>
<dbReference type="Pfam" id="PF13280">
    <property type="entry name" value="WYL"/>
    <property type="match status" value="1"/>
</dbReference>
<sequence>MALLATSRYMQKSEIFRKVAGYSGTQETKERMFERDKDDLRALGIEIEVASADPLFEDEPGYRIKPETYQMPIKSFTPTEIGILSTALGLWLDSSLEDIALGAARRVNSTAQLNPALEISSIRNLNLSAEGLLDMTKALASRSEVAFSYRKTGATKSDNRRINPLGLSAWKGEWYLVGEDLDRSDIRTFNFSRITSKIDISKKRDMYEIPSDFNIKDYLIMYNAEGIEIKARVKKRQAEALRARAIEVKSLDEEWDEILYRSESNGIALKEALWYCDSLIVQEPQELRSSILTSLEQVAKSHG</sequence>
<dbReference type="PANTHER" id="PTHR34580">
    <property type="match status" value="1"/>
</dbReference>
<reference evidence="2 3" key="1">
    <citation type="submission" date="2015-10" db="EMBL/GenBank/DDBJ databases">
        <title>Metagenome-Assembled Genomes uncover a global brackish microbiome.</title>
        <authorList>
            <person name="Hugerth L.W."/>
            <person name="Larsson J."/>
            <person name="Alneberg J."/>
            <person name="Lindh M.V."/>
            <person name="Legrand C."/>
            <person name="Pinhassi J."/>
            <person name="Andersson A.F."/>
        </authorList>
    </citation>
    <scope>NUCLEOTIDE SEQUENCE [LARGE SCALE GENOMIC DNA]</scope>
    <source>
        <strain evidence="2">BACL2 MAG-120813-bin23</strain>
    </source>
</reference>
<evidence type="ECO:0000313" key="3">
    <source>
        <dbReference type="Proteomes" id="UP000054212"/>
    </source>
</evidence>
<dbReference type="EMBL" id="LIAT01000018">
    <property type="protein sequence ID" value="KRO45306.1"/>
    <property type="molecule type" value="Genomic_DNA"/>
</dbReference>
<name>A0A0R2QCW9_9ACTN</name>
<gene>
    <name evidence="2" type="ORF">ABR61_04125</name>
</gene>
<dbReference type="InterPro" id="IPR051534">
    <property type="entry name" value="CBASS_pafABC_assoc_protein"/>
</dbReference>
<accession>A0A0R2QCW9</accession>
<dbReference type="PANTHER" id="PTHR34580:SF3">
    <property type="entry name" value="PROTEIN PAFB"/>
    <property type="match status" value="1"/>
</dbReference>
<dbReference type="InterPro" id="IPR026881">
    <property type="entry name" value="WYL_dom"/>
</dbReference>
<evidence type="ECO:0000259" key="1">
    <source>
        <dbReference type="Pfam" id="PF13280"/>
    </source>
</evidence>
<feature type="domain" description="WYL" evidence="1">
    <location>
        <begin position="134"/>
        <end position="196"/>
    </location>
</feature>
<protein>
    <recommendedName>
        <fullName evidence="1">WYL domain-containing protein</fullName>
    </recommendedName>
</protein>
<evidence type="ECO:0000313" key="2">
    <source>
        <dbReference type="EMBL" id="KRO45306.1"/>
    </source>
</evidence>
<organism evidence="2 3">
    <name type="scientific">Actinobacteria bacterium BACL2 MAG-120813-bin23</name>
    <dbReference type="NCBI Taxonomy" id="1655569"/>
    <lineage>
        <taxon>Bacteria</taxon>
        <taxon>Bacillati</taxon>
        <taxon>Actinomycetota</taxon>
        <taxon>Actinomycetes</taxon>
        <taxon>Actinomycetes incertae sedis</taxon>
        <taxon>ac1 cluster</taxon>
    </lineage>
</organism>
<proteinExistence type="predicted"/>
<dbReference type="PROSITE" id="PS52050">
    <property type="entry name" value="WYL"/>
    <property type="match status" value="1"/>
</dbReference>